<evidence type="ECO:0008006" key="4">
    <source>
        <dbReference type="Google" id="ProtNLM"/>
    </source>
</evidence>
<keyword evidence="1" id="KW-0812">Transmembrane</keyword>
<dbReference type="OrthoDB" id="9981172at2"/>
<organism evidence="2 3">
    <name type="scientific">Streptomyces virginiae</name>
    <name type="common">Streptomyces cinnamonensis</name>
    <dbReference type="NCBI Taxonomy" id="1961"/>
    <lineage>
        <taxon>Bacteria</taxon>
        <taxon>Bacillati</taxon>
        <taxon>Actinomycetota</taxon>
        <taxon>Actinomycetes</taxon>
        <taxon>Kitasatosporales</taxon>
        <taxon>Streptomycetaceae</taxon>
        <taxon>Streptomyces</taxon>
    </lineage>
</organism>
<evidence type="ECO:0000313" key="3">
    <source>
        <dbReference type="Proteomes" id="UP000037084"/>
    </source>
</evidence>
<feature type="transmembrane region" description="Helical" evidence="1">
    <location>
        <begin position="66"/>
        <end position="90"/>
    </location>
</feature>
<name>A0A0L8M426_STRVG</name>
<evidence type="ECO:0000256" key="1">
    <source>
        <dbReference type="SAM" id="Phobius"/>
    </source>
</evidence>
<dbReference type="EMBL" id="LGUV01000370">
    <property type="protein sequence ID" value="KOG45177.1"/>
    <property type="molecule type" value="Genomic_DNA"/>
</dbReference>
<accession>A0A0L8M426</accession>
<sequence length="96" mass="9498">MSKSPQVGPLAPPAKKKLFEGLAPWQVVLSLLPLGLVFIGGAIGGGLGALGMVLNVKIAKTQLPTAGKVAAMLGVTLAAAVVFLVIAGLLTNAVNG</sequence>
<evidence type="ECO:0000313" key="2">
    <source>
        <dbReference type="EMBL" id="KOG45177.1"/>
    </source>
</evidence>
<dbReference type="AlphaFoldDB" id="A0A0L8M426"/>
<feature type="transmembrane region" description="Helical" evidence="1">
    <location>
        <begin position="27"/>
        <end position="54"/>
    </location>
</feature>
<keyword evidence="1" id="KW-0472">Membrane</keyword>
<gene>
    <name evidence="2" type="ORF">ADK75_32985</name>
</gene>
<dbReference type="RefSeq" id="WP_053176816.1">
    <property type="nucleotide sequence ID" value="NZ_LGUV01000370.1"/>
</dbReference>
<keyword evidence="1" id="KW-1133">Transmembrane helix</keyword>
<dbReference type="PATRIC" id="fig|1961.12.peg.7282"/>
<proteinExistence type="predicted"/>
<comment type="caution">
    <text evidence="2">The sequence shown here is derived from an EMBL/GenBank/DDBJ whole genome shotgun (WGS) entry which is preliminary data.</text>
</comment>
<dbReference type="Proteomes" id="UP000037084">
    <property type="component" value="Unassembled WGS sequence"/>
</dbReference>
<protein>
    <recommendedName>
        <fullName evidence="4">Integral membrane protein</fullName>
    </recommendedName>
</protein>
<reference evidence="3" key="1">
    <citation type="submission" date="2015-07" db="EMBL/GenBank/DDBJ databases">
        <authorList>
            <consortium name="Consortium for Microbial Forensics and Genomics (microFORGE)"/>
            <person name="Knight B.M."/>
            <person name="Roberts D.P."/>
            <person name="Lin D."/>
            <person name="Hari K."/>
            <person name="Fletcher J."/>
            <person name="Melcher U."/>
            <person name="Blagden T."/>
            <person name="Winegar R.A."/>
        </authorList>
    </citation>
    <scope>NUCLEOTIDE SEQUENCE [LARGE SCALE GENOMIC DNA]</scope>
    <source>
        <strain evidence="3">NRRL B-1447</strain>
    </source>
</reference>